<keyword evidence="11" id="KW-0807">Transducer</keyword>
<keyword evidence="9 13" id="KW-0675">Receptor</keyword>
<dbReference type="EMBL" id="JWIN03000008">
    <property type="protein sequence ID" value="KAB1275606.1"/>
    <property type="molecule type" value="Genomic_DNA"/>
</dbReference>
<dbReference type="Pfam" id="PF01094">
    <property type="entry name" value="ANF_receptor"/>
    <property type="match status" value="1"/>
</dbReference>
<name>A0A5N4DX17_CAMDR</name>
<evidence type="ECO:0000256" key="9">
    <source>
        <dbReference type="ARBA" id="ARBA00023170"/>
    </source>
</evidence>
<dbReference type="PROSITE" id="PS00979">
    <property type="entry name" value="G_PROTEIN_RECEP_F3_1"/>
    <property type="match status" value="1"/>
</dbReference>
<dbReference type="InterPro" id="IPR000337">
    <property type="entry name" value="GPCR_3"/>
</dbReference>
<dbReference type="InterPro" id="IPR017979">
    <property type="entry name" value="GPCR_3_CS"/>
</dbReference>
<keyword evidence="4" id="KW-0732">Signal</keyword>
<reference evidence="13 14" key="1">
    <citation type="journal article" date="2019" name="Mol. Ecol. Resour.">
        <title>Improving Illumina assemblies with Hi-C and long reads: an example with the North African dromedary.</title>
        <authorList>
            <person name="Elbers J.P."/>
            <person name="Rogers M.F."/>
            <person name="Perelman P.L."/>
            <person name="Proskuryakova A.A."/>
            <person name="Serdyukova N.A."/>
            <person name="Johnson W.E."/>
            <person name="Horin P."/>
            <person name="Corander J."/>
            <person name="Murphy D."/>
            <person name="Burger P.A."/>
        </authorList>
    </citation>
    <scope>NUCLEOTIDE SEQUENCE [LARGE SCALE GENOMIC DNA]</scope>
    <source>
        <strain evidence="13">Drom800</strain>
        <tissue evidence="13">Blood</tissue>
    </source>
</reference>
<accession>A0A5N4DX17</accession>
<dbReference type="GO" id="GO:0007216">
    <property type="term" value="P:G protein-coupled glutamate receptor signaling pathway"/>
    <property type="evidence" value="ECO:0007669"/>
    <property type="project" value="UniProtKB-ARBA"/>
</dbReference>
<evidence type="ECO:0000313" key="13">
    <source>
        <dbReference type="EMBL" id="KAB1275606.1"/>
    </source>
</evidence>
<comment type="subcellular location">
    <subcellularLocation>
        <location evidence="1">Cell membrane</location>
        <topology evidence="1">Multi-pass membrane protein</topology>
    </subcellularLocation>
</comment>
<keyword evidence="6" id="KW-0297">G-protein coupled receptor</keyword>
<dbReference type="Gene3D" id="3.40.50.2300">
    <property type="match status" value="1"/>
</dbReference>
<evidence type="ECO:0000256" key="1">
    <source>
        <dbReference type="ARBA" id="ARBA00004651"/>
    </source>
</evidence>
<keyword evidence="8" id="KW-1015">Disulfide bond</keyword>
<keyword evidence="14" id="KW-1185">Reference proteome</keyword>
<proteinExistence type="predicted"/>
<dbReference type="InterPro" id="IPR050726">
    <property type="entry name" value="mGluR"/>
</dbReference>
<dbReference type="PRINTS" id="PR00248">
    <property type="entry name" value="GPCRMGR"/>
</dbReference>
<evidence type="ECO:0000256" key="10">
    <source>
        <dbReference type="ARBA" id="ARBA00023180"/>
    </source>
</evidence>
<dbReference type="PANTHER" id="PTHR24060">
    <property type="entry name" value="METABOTROPIC GLUTAMATE RECEPTOR"/>
    <property type="match status" value="1"/>
</dbReference>
<feature type="domain" description="Receptor ligand binding region" evidence="12">
    <location>
        <begin position="164"/>
        <end position="326"/>
    </location>
</feature>
<dbReference type="SUPFAM" id="SSF53822">
    <property type="entry name" value="Periplasmic binding protein-like I"/>
    <property type="match status" value="1"/>
</dbReference>
<dbReference type="GO" id="GO:0005886">
    <property type="term" value="C:plasma membrane"/>
    <property type="evidence" value="ECO:0007669"/>
    <property type="project" value="UniProtKB-SubCell"/>
</dbReference>
<dbReference type="InterPro" id="IPR001256">
    <property type="entry name" value="GPCR_3_mGluR1"/>
</dbReference>
<keyword evidence="2" id="KW-1003">Cell membrane</keyword>
<dbReference type="Proteomes" id="UP000299084">
    <property type="component" value="Unassembled WGS sequence"/>
</dbReference>
<evidence type="ECO:0000256" key="11">
    <source>
        <dbReference type="ARBA" id="ARBA00023224"/>
    </source>
</evidence>
<evidence type="ECO:0000256" key="7">
    <source>
        <dbReference type="ARBA" id="ARBA00023136"/>
    </source>
</evidence>
<dbReference type="InterPro" id="IPR028082">
    <property type="entry name" value="Peripla_BP_I"/>
</dbReference>
<evidence type="ECO:0000259" key="12">
    <source>
        <dbReference type="Pfam" id="PF01094"/>
    </source>
</evidence>
<evidence type="ECO:0000256" key="5">
    <source>
        <dbReference type="ARBA" id="ARBA00022989"/>
    </source>
</evidence>
<dbReference type="AlphaFoldDB" id="A0A5N4DX17"/>
<comment type="caution">
    <text evidence="13">The sequence shown here is derived from an EMBL/GenBank/DDBJ whole genome shotgun (WGS) entry which is preliminary data.</text>
</comment>
<keyword evidence="10" id="KW-0325">Glycoprotein</keyword>
<evidence type="ECO:0000256" key="6">
    <source>
        <dbReference type="ARBA" id="ARBA00023040"/>
    </source>
</evidence>
<gene>
    <name evidence="13" type="ORF">Cadr_000010438</name>
</gene>
<keyword evidence="5" id="KW-1133">Transmembrane helix</keyword>
<evidence type="ECO:0000256" key="2">
    <source>
        <dbReference type="ARBA" id="ARBA00022475"/>
    </source>
</evidence>
<keyword evidence="3" id="KW-0812">Transmembrane</keyword>
<dbReference type="GO" id="GO:0008066">
    <property type="term" value="F:glutamate receptor activity"/>
    <property type="evidence" value="ECO:0007669"/>
    <property type="project" value="UniProtKB-ARBA"/>
</dbReference>
<organism evidence="13 14">
    <name type="scientific">Camelus dromedarius</name>
    <name type="common">Dromedary</name>
    <name type="synonym">Arabian camel</name>
    <dbReference type="NCBI Taxonomy" id="9838"/>
    <lineage>
        <taxon>Eukaryota</taxon>
        <taxon>Metazoa</taxon>
        <taxon>Chordata</taxon>
        <taxon>Craniata</taxon>
        <taxon>Vertebrata</taxon>
        <taxon>Euteleostomi</taxon>
        <taxon>Mammalia</taxon>
        <taxon>Eutheria</taxon>
        <taxon>Laurasiatheria</taxon>
        <taxon>Artiodactyla</taxon>
        <taxon>Tylopoda</taxon>
        <taxon>Camelidae</taxon>
        <taxon>Camelus</taxon>
    </lineage>
</organism>
<dbReference type="FunFam" id="3.40.50.2300:FF:000219">
    <property type="entry name" value="Glutamate metabotropic receptor 5"/>
    <property type="match status" value="1"/>
</dbReference>
<dbReference type="PRINTS" id="PR01051">
    <property type="entry name" value="MTABOTROPC1R"/>
</dbReference>
<evidence type="ECO:0000256" key="4">
    <source>
        <dbReference type="ARBA" id="ARBA00022729"/>
    </source>
</evidence>
<evidence type="ECO:0000256" key="3">
    <source>
        <dbReference type="ARBA" id="ARBA00022692"/>
    </source>
</evidence>
<evidence type="ECO:0000256" key="8">
    <source>
        <dbReference type="ARBA" id="ARBA00023157"/>
    </source>
</evidence>
<dbReference type="GO" id="GO:0004930">
    <property type="term" value="F:G protein-coupled receptor activity"/>
    <property type="evidence" value="ECO:0007669"/>
    <property type="project" value="UniProtKB-KW"/>
</dbReference>
<dbReference type="InterPro" id="IPR001828">
    <property type="entry name" value="ANF_lig-bd_rcpt"/>
</dbReference>
<keyword evidence="7" id="KW-0472">Membrane</keyword>
<evidence type="ECO:0000313" key="14">
    <source>
        <dbReference type="Proteomes" id="UP000299084"/>
    </source>
</evidence>
<sequence>MRALGAERTTFLLGQNPGAVPPADIMLSFQPTVQLTTAITTPIVPLRRLQGVEVVVENEEEEEEEKEAGVQAAKESDERYWLAGRSREKQASGPHAIFLEMSLLPRGPSRKTLLAEASSQRSVARMDGDVIIGALFSVHHQPPAEKVPERKCGEIREQYGIQRVEAMFHTLDKINADPVLLPNITLGSEIRDSCWHSSVALEQSIEFIRDSLISIRDEKDGLNRCLPDGQTLPTGRTKKPIAGVIGPGSSSVAIQVQNLLQLFDIPQIAYSATSIDLSDKTLYKYFLRVVPSDTLQARAMLDIVKRYNWTYVSAVHTEEIMYGRDNVSISLQ</sequence>
<protein>
    <submittedName>
        <fullName evidence="13">Metabotropic glutamate receptor 1</fullName>
    </submittedName>
</protein>